<sequence>MPYQNIDASLSPADKKLIRDAFDTILKENAFPDQSDGSGAPAHLQGRTR</sequence>
<organism evidence="2">
    <name type="scientific">Candidatus Kentrum sp. FW</name>
    <dbReference type="NCBI Taxonomy" id="2126338"/>
    <lineage>
        <taxon>Bacteria</taxon>
        <taxon>Pseudomonadati</taxon>
        <taxon>Pseudomonadota</taxon>
        <taxon>Gammaproteobacteria</taxon>
        <taxon>Candidatus Kentrum</taxon>
    </lineage>
</organism>
<dbReference type="EMBL" id="CAADFE010000061">
    <property type="protein sequence ID" value="VFJ74331.1"/>
    <property type="molecule type" value="Genomic_DNA"/>
</dbReference>
<reference evidence="2" key="1">
    <citation type="submission" date="2019-02" db="EMBL/GenBank/DDBJ databases">
        <authorList>
            <person name="Gruber-Vodicka R. H."/>
            <person name="Seah K. B. B."/>
        </authorList>
    </citation>
    <scope>NUCLEOTIDE SEQUENCE</scope>
    <source>
        <strain evidence="2">BECK_BZ131</strain>
    </source>
</reference>
<name>A0A450TY60_9GAMM</name>
<dbReference type="AlphaFoldDB" id="A0A450TY60"/>
<accession>A0A450TY60</accession>
<protein>
    <submittedName>
        <fullName evidence="2">Uncharacterized protein</fullName>
    </submittedName>
</protein>
<gene>
    <name evidence="2" type="ORF">BECKFW1821C_GA0114237_106110</name>
</gene>
<evidence type="ECO:0000313" key="2">
    <source>
        <dbReference type="EMBL" id="VFJ74331.1"/>
    </source>
</evidence>
<evidence type="ECO:0000256" key="1">
    <source>
        <dbReference type="SAM" id="MobiDB-lite"/>
    </source>
</evidence>
<proteinExistence type="predicted"/>
<feature type="region of interest" description="Disordered" evidence="1">
    <location>
        <begin position="29"/>
        <end position="49"/>
    </location>
</feature>